<feature type="active site" description="Proton acceptor; for ring-opening step" evidence="3">
    <location>
        <position position="138"/>
    </location>
</feature>
<dbReference type="EC" id="3.5.99.6" evidence="3"/>
<reference evidence="5 6" key="1">
    <citation type="submission" date="2021-03" db="EMBL/GenBank/DDBJ databases">
        <title>Caproiciproducens sp. nov. isolated from feces of cow.</title>
        <authorList>
            <person name="Choi J.-Y."/>
        </authorList>
    </citation>
    <scope>NUCLEOTIDE SEQUENCE [LARGE SCALE GENOMIC DNA]</scope>
    <source>
        <strain evidence="5 6">AGMB10547</strain>
    </source>
</reference>
<dbReference type="Pfam" id="PF01182">
    <property type="entry name" value="Glucosamine_iso"/>
    <property type="match status" value="1"/>
</dbReference>
<evidence type="ECO:0000256" key="1">
    <source>
        <dbReference type="ARBA" id="ARBA00022801"/>
    </source>
</evidence>
<comment type="similarity">
    <text evidence="3">Belongs to the glucosamine/galactosamine-6-phosphate isomerase family. NagB subfamily.</text>
</comment>
<feature type="active site" description="Proton acceptor; for enolization step" evidence="3">
    <location>
        <position position="67"/>
    </location>
</feature>
<name>A0ABS7DKH2_9FIRM</name>
<evidence type="ECO:0000256" key="2">
    <source>
        <dbReference type="ARBA" id="ARBA00023277"/>
    </source>
</evidence>
<comment type="pathway">
    <text evidence="3">Amino-sugar metabolism; N-acetylneuraminate degradation; D-fructose 6-phosphate from N-acetylneuraminate: step 5/5.</text>
</comment>
<dbReference type="RefSeq" id="WP_219964187.1">
    <property type="nucleotide sequence ID" value="NZ_JAGFNZ010000001.1"/>
</dbReference>
<proteinExistence type="inferred from homology"/>
<feature type="domain" description="Glucosamine/galactosamine-6-phosphate isomerase" evidence="4">
    <location>
        <begin position="31"/>
        <end position="227"/>
    </location>
</feature>
<comment type="function">
    <text evidence="3">Catalyzes the reversible isomerization-deamination of glucosamine 6-phosphate (GlcN6P) to form fructose 6-phosphate (Fru6P) and ammonium ion.</text>
</comment>
<keyword evidence="6" id="KW-1185">Reference proteome</keyword>
<protein>
    <recommendedName>
        <fullName evidence="3">Glucosamine-6-phosphate deaminase</fullName>
        <ecNumber evidence="3">3.5.99.6</ecNumber>
    </recommendedName>
    <alternativeName>
        <fullName evidence="3">GlcN6P deaminase</fullName>
        <shortName evidence="3">GNPDA</shortName>
    </alternativeName>
    <alternativeName>
        <fullName evidence="3">Glucosamine-6-phosphate isomerase</fullName>
    </alternativeName>
</protein>
<evidence type="ECO:0000259" key="4">
    <source>
        <dbReference type="Pfam" id="PF01182"/>
    </source>
</evidence>
<dbReference type="InterPro" id="IPR006148">
    <property type="entry name" value="Glc/Gal-6P_isomerase"/>
</dbReference>
<organism evidence="5 6">
    <name type="scientific">Caproiciproducens faecalis</name>
    <dbReference type="NCBI Taxonomy" id="2820301"/>
    <lineage>
        <taxon>Bacteria</taxon>
        <taxon>Bacillati</taxon>
        <taxon>Bacillota</taxon>
        <taxon>Clostridia</taxon>
        <taxon>Eubacteriales</taxon>
        <taxon>Acutalibacteraceae</taxon>
        <taxon>Caproiciproducens</taxon>
    </lineage>
</organism>
<comment type="caution">
    <text evidence="3">Lacks conserved residue(s) required for the propagation of feature annotation.</text>
</comment>
<dbReference type="EMBL" id="JAGFNZ010000001">
    <property type="protein sequence ID" value="MBW7571800.1"/>
    <property type="molecule type" value="Genomic_DNA"/>
</dbReference>
<dbReference type="GO" id="GO:0004342">
    <property type="term" value="F:glucosamine-6-phosphate deaminase activity"/>
    <property type="evidence" value="ECO:0007669"/>
    <property type="project" value="UniProtKB-EC"/>
</dbReference>
<gene>
    <name evidence="3 5" type="primary">nagB</name>
    <name evidence="5" type="ORF">J5W02_03145</name>
</gene>
<keyword evidence="2 3" id="KW-0119">Carbohydrate metabolism</keyword>
<dbReference type="InterPro" id="IPR037171">
    <property type="entry name" value="NagB/RpiA_transferase-like"/>
</dbReference>
<dbReference type="HAMAP" id="MF_01241">
    <property type="entry name" value="GlcN6P_deamin"/>
    <property type="match status" value="1"/>
</dbReference>
<keyword evidence="1 3" id="KW-0378">Hydrolase</keyword>
<dbReference type="InterPro" id="IPR004547">
    <property type="entry name" value="Glucosamine6P_isomerase"/>
</dbReference>
<evidence type="ECO:0000313" key="5">
    <source>
        <dbReference type="EMBL" id="MBW7571800.1"/>
    </source>
</evidence>
<accession>A0ABS7DKH2</accession>
<dbReference type="SUPFAM" id="SSF100950">
    <property type="entry name" value="NagB/RpiA/CoA transferase-like"/>
    <property type="match status" value="1"/>
</dbReference>
<comment type="caution">
    <text evidence="5">The sequence shown here is derived from an EMBL/GenBank/DDBJ whole genome shotgun (WGS) entry which is preliminary data.</text>
</comment>
<dbReference type="CDD" id="cd01399">
    <property type="entry name" value="GlcN6P_deaminase"/>
    <property type="match status" value="1"/>
</dbReference>
<evidence type="ECO:0000256" key="3">
    <source>
        <dbReference type="HAMAP-Rule" id="MF_01241"/>
    </source>
</evidence>
<dbReference type="Proteomes" id="UP000719942">
    <property type="component" value="Unassembled WGS sequence"/>
</dbReference>
<dbReference type="Gene3D" id="3.40.50.1360">
    <property type="match status" value="1"/>
</dbReference>
<evidence type="ECO:0000313" key="6">
    <source>
        <dbReference type="Proteomes" id="UP000719942"/>
    </source>
</evidence>
<dbReference type="PANTHER" id="PTHR11280:SF5">
    <property type="entry name" value="GLUCOSAMINE-6-PHOSPHATE ISOMERASE"/>
    <property type="match status" value="1"/>
</dbReference>
<feature type="active site" description="For ring-opening step" evidence="3">
    <location>
        <position position="143"/>
    </location>
</feature>
<dbReference type="PANTHER" id="PTHR11280">
    <property type="entry name" value="GLUCOSAMINE-6-PHOSPHATE ISOMERASE"/>
    <property type="match status" value="1"/>
</dbReference>
<sequence>MKIISAPDYQSMSRKAANIISAQVILFPNSVLGLATGSTPLGVYQQLIEWYKKDDIDFSKVHSVNLDEYCGLSGEHEQSYRYYMNTNFFNHVNLPIENTNVPNGLAKDIDAECKRYDNVITSLGGIDLQLLGIGHTGHIGFNEPDDDFDKTTHCVKLNQKTIEANARFFENAAEVPQHALTMGIKAIMQAKKLLLVANGSSKAEVLCRSLFGPITPEVPASILQLHNDLTVVADAEALAVIRQQYPSAIG</sequence>
<dbReference type="NCBIfam" id="TIGR00502">
    <property type="entry name" value="nagB"/>
    <property type="match status" value="1"/>
</dbReference>
<comment type="catalytic activity">
    <reaction evidence="3">
        <text>alpha-D-glucosamine 6-phosphate + H2O = beta-D-fructose 6-phosphate + NH4(+)</text>
        <dbReference type="Rhea" id="RHEA:12172"/>
        <dbReference type="ChEBI" id="CHEBI:15377"/>
        <dbReference type="ChEBI" id="CHEBI:28938"/>
        <dbReference type="ChEBI" id="CHEBI:57634"/>
        <dbReference type="ChEBI" id="CHEBI:75989"/>
        <dbReference type="EC" id="3.5.99.6"/>
    </reaction>
</comment>